<dbReference type="OrthoDB" id="195113at2"/>
<dbReference type="InterPro" id="IPR024072">
    <property type="entry name" value="DHFR-like_dom_sf"/>
</dbReference>
<dbReference type="SUPFAM" id="SSF53597">
    <property type="entry name" value="Dihydrofolate reductase-like"/>
    <property type="match status" value="1"/>
</dbReference>
<dbReference type="PANTHER" id="PTHR38011:SF11">
    <property type="entry name" value="2,5-DIAMINO-6-RIBOSYLAMINO-4(3H)-PYRIMIDINONE 5'-PHOSPHATE REDUCTASE"/>
    <property type="match status" value="1"/>
</dbReference>
<dbReference type="EMBL" id="CP144914">
    <property type="protein sequence ID" value="WWD80597.1"/>
    <property type="molecule type" value="Genomic_DNA"/>
</dbReference>
<sequence>MKREVYLFIAMSLDGYIATKEESLEWLFRNEGKEDNGYEKFLEKIDKIVMGRKTFDWVMKETKGEFPYKDMDCYVFTRKAKDPAGNITFVQDDPADYIKKLAEEGNVWVVGGGKLILPLLEKRVIDEIQIAVAPVLLGDGIPLFQKGAYEMDLELLGVRQFDHFAEMRYRFKSK</sequence>
<accession>A0A5C7F030</accession>
<evidence type="ECO:0000313" key="3">
    <source>
        <dbReference type="Proteomes" id="UP000321816"/>
    </source>
</evidence>
<dbReference type="Gene3D" id="3.40.430.10">
    <property type="entry name" value="Dihydrofolate Reductase, subunit A"/>
    <property type="match status" value="1"/>
</dbReference>
<dbReference type="Proteomes" id="UP000321816">
    <property type="component" value="Chromosome"/>
</dbReference>
<feature type="domain" description="Bacterial bifunctional deaminase-reductase C-terminal" evidence="1">
    <location>
        <begin position="5"/>
        <end position="162"/>
    </location>
</feature>
<dbReference type="GO" id="GO:0009231">
    <property type="term" value="P:riboflavin biosynthetic process"/>
    <property type="evidence" value="ECO:0007669"/>
    <property type="project" value="InterPro"/>
</dbReference>
<dbReference type="InterPro" id="IPR050765">
    <property type="entry name" value="Riboflavin_Biosynth_HTPR"/>
</dbReference>
<dbReference type="PANTHER" id="PTHR38011">
    <property type="entry name" value="DIHYDROFOLATE REDUCTASE FAMILY PROTEIN (AFU_ORTHOLOGUE AFUA_8G06820)"/>
    <property type="match status" value="1"/>
</dbReference>
<evidence type="ECO:0000313" key="2">
    <source>
        <dbReference type="EMBL" id="WWD80597.1"/>
    </source>
</evidence>
<dbReference type="InterPro" id="IPR002734">
    <property type="entry name" value="RibDG_C"/>
</dbReference>
<evidence type="ECO:0000259" key="1">
    <source>
        <dbReference type="Pfam" id="PF01872"/>
    </source>
</evidence>
<dbReference type="KEGG" id="ahal:FTX54_003240"/>
<gene>
    <name evidence="2" type="ORF">FTX54_003240</name>
</gene>
<dbReference type="GO" id="GO:0008703">
    <property type="term" value="F:5-amino-6-(5-phosphoribosylamino)uracil reductase activity"/>
    <property type="evidence" value="ECO:0007669"/>
    <property type="project" value="InterPro"/>
</dbReference>
<dbReference type="RefSeq" id="WP_147805072.1">
    <property type="nucleotide sequence ID" value="NZ_CP144914.1"/>
</dbReference>
<protein>
    <submittedName>
        <fullName evidence="2">Dihydrofolate reductase family protein</fullName>
    </submittedName>
</protein>
<organism evidence="2 3">
    <name type="scientific">Alkalicoccus halolimnae</name>
    <dbReference type="NCBI Taxonomy" id="1667239"/>
    <lineage>
        <taxon>Bacteria</taxon>
        <taxon>Bacillati</taxon>
        <taxon>Bacillota</taxon>
        <taxon>Bacilli</taxon>
        <taxon>Bacillales</taxon>
        <taxon>Bacillaceae</taxon>
        <taxon>Alkalicoccus</taxon>
    </lineage>
</organism>
<dbReference type="Pfam" id="PF01872">
    <property type="entry name" value="RibD_C"/>
    <property type="match status" value="1"/>
</dbReference>
<proteinExistence type="predicted"/>
<name>A0A5C7F030_9BACI</name>
<keyword evidence="3" id="KW-1185">Reference proteome</keyword>
<dbReference type="AlphaFoldDB" id="A0A5C7F030"/>
<reference evidence="2 3" key="1">
    <citation type="submission" date="2024-01" db="EMBL/GenBank/DDBJ databases">
        <title>Complete Genome Sequence of Alkalicoccus halolimnae BZ-SZ-XJ29T, a Moderately Halophilic Bacterium Isolated from a Salt Lake.</title>
        <authorList>
            <person name="Zhao B."/>
        </authorList>
    </citation>
    <scope>NUCLEOTIDE SEQUENCE [LARGE SCALE GENOMIC DNA]</scope>
    <source>
        <strain evidence="2 3">BZ-SZ-XJ29</strain>
    </source>
</reference>